<evidence type="ECO:0000313" key="10">
    <source>
        <dbReference type="Proteomes" id="UP001316803"/>
    </source>
</evidence>
<dbReference type="InterPro" id="IPR039657">
    <property type="entry name" value="Dimethylallyltransferase"/>
</dbReference>
<dbReference type="GO" id="GO:0006400">
    <property type="term" value="P:tRNA modification"/>
    <property type="evidence" value="ECO:0007669"/>
    <property type="project" value="TreeGrafter"/>
</dbReference>
<comment type="function">
    <text evidence="5">Catalyzes the transfer of a dimethylallyl group onto the adenine at position 37.</text>
</comment>
<keyword evidence="4 5" id="KW-0067">ATP-binding</keyword>
<sequence length="454" mass="51114">MASMPPKAPLVVVVGATGTGKSKLAVELATKFNGEIINADAIQMYCGLPIVTNKIPQDERNGIPHHLLDQIDLQEKPWTVHDFFEESSKIIDHIRGRGKLPIVVGGTNYYVYSLLFKHTTIPSGQSDGVLNSGIEAEESINGNHADLSILDAPTEDMYAKLQVVDPDIARTWHPKDRRRIQRSLEIWLKTGKKASEIYAEQKGSSAEVTETLRFDPIIFWLDADDAVLKQRLNTRVDAMVKQGLLKEVKTMRQFELKAKLQGVELDKTKGIWVAIGYKELEPWLDTQDESTHSESVSPERSALELQLAGIEAIKSGTRQYAKRQNRWVRIKLAEQLRALNSLQKLFLLDCTNLEAWDEMVAGPSGEVLQQFLAGKSLLKSSSMSELALRTFTSIAEKGDKPSRQTRYCEPCKKTLMSEQEYAKHLKSQSHKKVLNGIRKRSQRDLYLTNMDDNG</sequence>
<evidence type="ECO:0000313" key="9">
    <source>
        <dbReference type="EMBL" id="KAK5954386.1"/>
    </source>
</evidence>
<dbReference type="Proteomes" id="UP001316803">
    <property type="component" value="Unassembled WGS sequence"/>
</dbReference>
<dbReference type="InterPro" id="IPR018022">
    <property type="entry name" value="IPT"/>
</dbReference>
<evidence type="ECO:0000256" key="6">
    <source>
        <dbReference type="RuleBase" id="RU003783"/>
    </source>
</evidence>
<dbReference type="SUPFAM" id="SSF52540">
    <property type="entry name" value="P-loop containing nucleoside triphosphate hydrolases"/>
    <property type="match status" value="2"/>
</dbReference>
<comment type="catalytic activity">
    <reaction evidence="5 6">
        <text>adenosine(37) in tRNA + dimethylallyl diphosphate = N(6)-dimethylallyladenosine(37) in tRNA + diphosphate</text>
        <dbReference type="Rhea" id="RHEA:26482"/>
        <dbReference type="Rhea" id="RHEA-COMP:10162"/>
        <dbReference type="Rhea" id="RHEA-COMP:10375"/>
        <dbReference type="ChEBI" id="CHEBI:33019"/>
        <dbReference type="ChEBI" id="CHEBI:57623"/>
        <dbReference type="ChEBI" id="CHEBI:74411"/>
        <dbReference type="ChEBI" id="CHEBI:74415"/>
        <dbReference type="EC" id="2.5.1.75"/>
    </reaction>
</comment>
<comment type="similarity">
    <text evidence="1 5 7">Belongs to the IPP transferase family.</text>
</comment>
<evidence type="ECO:0000259" key="8">
    <source>
        <dbReference type="PROSITE" id="PS00028"/>
    </source>
</evidence>
<evidence type="ECO:0000256" key="5">
    <source>
        <dbReference type="PIRNR" id="PIRNR039110"/>
    </source>
</evidence>
<reference evidence="9 10" key="1">
    <citation type="submission" date="2022-12" db="EMBL/GenBank/DDBJ databases">
        <title>Genomic features and morphological characterization of a novel Knufia sp. strain isolated from spacecraft assembly facility.</title>
        <authorList>
            <person name="Teixeira M."/>
            <person name="Chander A.M."/>
            <person name="Stajich J.E."/>
            <person name="Venkateswaran K."/>
        </authorList>
    </citation>
    <scope>NUCLEOTIDE SEQUENCE [LARGE SCALE GENOMIC DNA]</scope>
    <source>
        <strain evidence="9 10">FJI-L2-BK-P2</strain>
    </source>
</reference>
<evidence type="ECO:0000256" key="1">
    <source>
        <dbReference type="ARBA" id="ARBA00005842"/>
    </source>
</evidence>
<dbReference type="PIRSF" id="PIRSF039110">
    <property type="entry name" value="IPP_transferase"/>
    <property type="match status" value="1"/>
</dbReference>
<dbReference type="Gene3D" id="3.40.50.300">
    <property type="entry name" value="P-loop containing nucleotide triphosphate hydrolases"/>
    <property type="match status" value="1"/>
</dbReference>
<dbReference type="PANTHER" id="PTHR11088">
    <property type="entry name" value="TRNA DIMETHYLALLYLTRANSFERASE"/>
    <property type="match status" value="1"/>
</dbReference>
<dbReference type="InterPro" id="IPR030666">
    <property type="entry name" value="IPP_transferase_euk"/>
</dbReference>
<dbReference type="SUPFAM" id="SSF57667">
    <property type="entry name" value="beta-beta-alpha zinc fingers"/>
    <property type="match status" value="1"/>
</dbReference>
<dbReference type="InterPro" id="IPR027417">
    <property type="entry name" value="P-loop_NTPase"/>
</dbReference>
<dbReference type="EMBL" id="JAKLMC020000008">
    <property type="protein sequence ID" value="KAK5954386.1"/>
    <property type="molecule type" value="Genomic_DNA"/>
</dbReference>
<name>A0AAN8FA77_9EURO</name>
<dbReference type="NCBIfam" id="TIGR00174">
    <property type="entry name" value="miaA"/>
    <property type="match status" value="1"/>
</dbReference>
<dbReference type="GO" id="GO:0005739">
    <property type="term" value="C:mitochondrion"/>
    <property type="evidence" value="ECO:0007669"/>
    <property type="project" value="TreeGrafter"/>
</dbReference>
<dbReference type="Pfam" id="PF01715">
    <property type="entry name" value="IPPT"/>
    <property type="match status" value="1"/>
</dbReference>
<dbReference type="AlphaFoldDB" id="A0AAN8FA77"/>
<evidence type="ECO:0000256" key="2">
    <source>
        <dbReference type="ARBA" id="ARBA00022679"/>
    </source>
</evidence>
<feature type="domain" description="C2H2-type" evidence="8">
    <location>
        <begin position="408"/>
        <end position="430"/>
    </location>
</feature>
<organism evidence="9 10">
    <name type="scientific">Knufia fluminis</name>
    <dbReference type="NCBI Taxonomy" id="191047"/>
    <lineage>
        <taxon>Eukaryota</taxon>
        <taxon>Fungi</taxon>
        <taxon>Dikarya</taxon>
        <taxon>Ascomycota</taxon>
        <taxon>Pezizomycotina</taxon>
        <taxon>Eurotiomycetes</taxon>
        <taxon>Chaetothyriomycetidae</taxon>
        <taxon>Chaetothyriales</taxon>
        <taxon>Trichomeriaceae</taxon>
        <taxon>Knufia</taxon>
    </lineage>
</organism>
<dbReference type="InterPro" id="IPR013087">
    <property type="entry name" value="Znf_C2H2_type"/>
</dbReference>
<dbReference type="PANTHER" id="PTHR11088:SF89">
    <property type="entry name" value="TRNA DIMETHYLALLYLTRANSFERASE"/>
    <property type="match status" value="1"/>
</dbReference>
<protein>
    <recommendedName>
        <fullName evidence="5 6">tRNA dimethylallyltransferase</fullName>
        <ecNumber evidence="5 6">2.5.1.75</ecNumber>
    </recommendedName>
</protein>
<evidence type="ECO:0000256" key="7">
    <source>
        <dbReference type="RuleBase" id="RU003785"/>
    </source>
</evidence>
<gene>
    <name evidence="9" type="primary">tit1</name>
    <name evidence="9" type="ORF">OHC33_004108</name>
</gene>
<dbReference type="Gene3D" id="1.10.20.140">
    <property type="match status" value="1"/>
</dbReference>
<keyword evidence="3 5" id="KW-0547">Nucleotide-binding</keyword>
<dbReference type="GO" id="GO:0005524">
    <property type="term" value="F:ATP binding"/>
    <property type="evidence" value="ECO:0007669"/>
    <property type="project" value="UniProtKB-UniRule"/>
</dbReference>
<proteinExistence type="inferred from homology"/>
<evidence type="ECO:0000256" key="4">
    <source>
        <dbReference type="ARBA" id="ARBA00022840"/>
    </source>
</evidence>
<dbReference type="HAMAP" id="MF_00185">
    <property type="entry name" value="IPP_trans"/>
    <property type="match status" value="1"/>
</dbReference>
<keyword evidence="2 5" id="KW-0808">Transferase</keyword>
<keyword evidence="10" id="KW-1185">Reference proteome</keyword>
<dbReference type="Gene3D" id="3.30.160.60">
    <property type="entry name" value="Classic Zinc Finger"/>
    <property type="match status" value="1"/>
</dbReference>
<keyword evidence="5" id="KW-0963">Cytoplasm</keyword>
<dbReference type="Pfam" id="PF12874">
    <property type="entry name" value="zf-met"/>
    <property type="match status" value="1"/>
</dbReference>
<comment type="caution">
    <text evidence="9">The sequence shown here is derived from an EMBL/GenBank/DDBJ whole genome shotgun (WGS) entry which is preliminary data.</text>
</comment>
<accession>A0AAN8FA77</accession>
<dbReference type="EC" id="2.5.1.75" evidence="5 6"/>
<dbReference type="InterPro" id="IPR036236">
    <property type="entry name" value="Znf_C2H2_sf"/>
</dbReference>
<evidence type="ECO:0000256" key="3">
    <source>
        <dbReference type="ARBA" id="ARBA00022741"/>
    </source>
</evidence>
<keyword evidence="5 6" id="KW-0819">tRNA processing</keyword>
<dbReference type="GO" id="GO:0052381">
    <property type="term" value="F:tRNA dimethylallyltransferase activity"/>
    <property type="evidence" value="ECO:0007669"/>
    <property type="project" value="UniProtKB-UniRule"/>
</dbReference>
<dbReference type="PROSITE" id="PS00028">
    <property type="entry name" value="ZINC_FINGER_C2H2_1"/>
    <property type="match status" value="1"/>
</dbReference>